<dbReference type="AlphaFoldDB" id="A0A8S3YXD7"/>
<evidence type="ECO:0000259" key="1">
    <source>
        <dbReference type="PROSITE" id="PS00028"/>
    </source>
</evidence>
<dbReference type="PROSITE" id="PS00028">
    <property type="entry name" value="ZINC_FINGER_C2H2_1"/>
    <property type="match status" value="1"/>
</dbReference>
<reference evidence="2" key="1">
    <citation type="submission" date="2021-04" db="EMBL/GenBank/DDBJ databases">
        <authorList>
            <consortium name="Molecular Ecology Group"/>
        </authorList>
    </citation>
    <scope>NUCLEOTIDE SEQUENCE</scope>
</reference>
<accession>A0A8S3YXD7</accession>
<gene>
    <name evidence="2" type="ORF">CUNI_LOCUS4484</name>
</gene>
<evidence type="ECO:0000313" key="3">
    <source>
        <dbReference type="Proteomes" id="UP000678393"/>
    </source>
</evidence>
<feature type="non-terminal residue" evidence="2">
    <location>
        <position position="1"/>
    </location>
</feature>
<dbReference type="SMART" id="SM00355">
    <property type="entry name" value="ZnF_C2H2"/>
    <property type="match status" value="2"/>
</dbReference>
<keyword evidence="3" id="KW-1185">Reference proteome</keyword>
<sequence length="205" mass="22116">VCGRTFAQSGSYRMHERRHMTDSVQRCHICYGTFSSWQDLQRHMASHPQVTQAIIEFEEGNQGLIDRLNSGDLGGQLGDGGIGQLGHSDSDGPVHGPNMMQGDCGNQRDLGVHHGRCPNPLLSESLLLDSDAAAFHVQSPGLYHPAGQLPPFSSILPFRHHPGGPPTFSPSFAPGLSLLGHQIPVTSHAELLSKHPFFGAMISSQ</sequence>
<feature type="non-terminal residue" evidence="2">
    <location>
        <position position="205"/>
    </location>
</feature>
<dbReference type="Gene3D" id="3.30.160.60">
    <property type="entry name" value="Classic Zinc Finger"/>
    <property type="match status" value="1"/>
</dbReference>
<dbReference type="InterPro" id="IPR013087">
    <property type="entry name" value="Znf_C2H2_type"/>
</dbReference>
<dbReference type="Pfam" id="PF13894">
    <property type="entry name" value="zf-C2H2_4"/>
    <property type="match status" value="1"/>
</dbReference>
<dbReference type="OrthoDB" id="6077919at2759"/>
<proteinExistence type="predicted"/>
<feature type="domain" description="C2H2-type" evidence="1">
    <location>
        <begin position="27"/>
        <end position="47"/>
    </location>
</feature>
<dbReference type="Proteomes" id="UP000678393">
    <property type="component" value="Unassembled WGS sequence"/>
</dbReference>
<evidence type="ECO:0000313" key="2">
    <source>
        <dbReference type="EMBL" id="CAG5118926.1"/>
    </source>
</evidence>
<dbReference type="InterPro" id="IPR036236">
    <property type="entry name" value="Znf_C2H2_sf"/>
</dbReference>
<dbReference type="SUPFAM" id="SSF57667">
    <property type="entry name" value="beta-beta-alpha zinc fingers"/>
    <property type="match status" value="1"/>
</dbReference>
<name>A0A8S3YXD7_9EUPU</name>
<protein>
    <recommendedName>
        <fullName evidence="1">C2H2-type domain-containing protein</fullName>
    </recommendedName>
</protein>
<comment type="caution">
    <text evidence="2">The sequence shown here is derived from an EMBL/GenBank/DDBJ whole genome shotgun (WGS) entry which is preliminary data.</text>
</comment>
<organism evidence="2 3">
    <name type="scientific">Candidula unifasciata</name>
    <dbReference type="NCBI Taxonomy" id="100452"/>
    <lineage>
        <taxon>Eukaryota</taxon>
        <taxon>Metazoa</taxon>
        <taxon>Spiralia</taxon>
        <taxon>Lophotrochozoa</taxon>
        <taxon>Mollusca</taxon>
        <taxon>Gastropoda</taxon>
        <taxon>Heterobranchia</taxon>
        <taxon>Euthyneura</taxon>
        <taxon>Panpulmonata</taxon>
        <taxon>Eupulmonata</taxon>
        <taxon>Stylommatophora</taxon>
        <taxon>Helicina</taxon>
        <taxon>Helicoidea</taxon>
        <taxon>Geomitridae</taxon>
        <taxon>Candidula</taxon>
    </lineage>
</organism>
<dbReference type="EMBL" id="CAJHNH020000631">
    <property type="protein sequence ID" value="CAG5118926.1"/>
    <property type="molecule type" value="Genomic_DNA"/>
</dbReference>